<dbReference type="Proteomes" id="UP000287330">
    <property type="component" value="Unassembled WGS sequence"/>
</dbReference>
<dbReference type="GO" id="GO:0005524">
    <property type="term" value="F:ATP binding"/>
    <property type="evidence" value="ECO:0007669"/>
    <property type="project" value="UniProtKB-UniRule"/>
</dbReference>
<dbReference type="PANTHER" id="PTHR30042">
    <property type="entry name" value="POTASSIUM-TRANSPORTING ATPASE C CHAIN"/>
    <property type="match status" value="1"/>
</dbReference>
<dbReference type="NCBIfam" id="NF001454">
    <property type="entry name" value="PRK00315.1"/>
    <property type="match status" value="1"/>
</dbReference>
<keyword evidence="8 11" id="KW-1133">Transmembrane helix</keyword>
<keyword evidence="7 11" id="KW-0630">Potassium</keyword>
<comment type="subunit">
    <text evidence="11">The system is composed of three essential subunits: KdpA, KdpB and KdpC.</text>
</comment>
<protein>
    <recommendedName>
        <fullName evidence="11">Potassium-transporting ATPase KdpC subunit</fullName>
    </recommendedName>
    <alternativeName>
        <fullName evidence="11">ATP phosphohydrolase [potassium-transporting] C chain</fullName>
    </alternativeName>
    <alternativeName>
        <fullName evidence="11">Potassium-binding and translocating subunit C</fullName>
    </alternativeName>
    <alternativeName>
        <fullName evidence="11">Potassium-translocating ATPase C chain</fullName>
    </alternativeName>
</protein>
<comment type="caution">
    <text evidence="12">The sequence shown here is derived from an EMBL/GenBank/DDBJ whole genome shotgun (WGS) entry which is preliminary data.</text>
</comment>
<keyword evidence="5 11" id="KW-0547">Nucleotide-binding</keyword>
<evidence type="ECO:0000256" key="5">
    <source>
        <dbReference type="ARBA" id="ARBA00022741"/>
    </source>
</evidence>
<sequence>MGINESVTKNIWIGLRFGIGFLVLCGGLYTAVITFVGEQLFPHQARGSVIVHDGQAVGSTLVAQAFADPRYFYARPSAAGYDPTATGGSNLAPSNPELRVQARARSEQIQSKEQVIAAAIPVELIAASGAGLDPHISPDAALFQAERVAAQRNLTNESVTALIAQYTEKKQFGVFGQARVNVLKLNLALDQMKDK</sequence>
<keyword evidence="3 11" id="KW-0633">Potassium transport</keyword>
<evidence type="ECO:0000313" key="13">
    <source>
        <dbReference type="Proteomes" id="UP000287330"/>
    </source>
</evidence>
<dbReference type="InterPro" id="IPR003820">
    <property type="entry name" value="KdpC"/>
</dbReference>
<comment type="similarity">
    <text evidence="11">Belongs to the KdpC family.</text>
</comment>
<evidence type="ECO:0000256" key="11">
    <source>
        <dbReference type="HAMAP-Rule" id="MF_00276"/>
    </source>
</evidence>
<evidence type="ECO:0000256" key="4">
    <source>
        <dbReference type="ARBA" id="ARBA00022692"/>
    </source>
</evidence>
<dbReference type="HAMAP" id="MF_00276">
    <property type="entry name" value="KdpC"/>
    <property type="match status" value="1"/>
</dbReference>
<proteinExistence type="inferred from homology"/>
<organism evidence="12 13">
    <name type="scientific">Idiomarina fontislapidosi</name>
    <dbReference type="NCBI Taxonomy" id="263723"/>
    <lineage>
        <taxon>Bacteria</taxon>
        <taxon>Pseudomonadati</taxon>
        <taxon>Pseudomonadota</taxon>
        <taxon>Gammaproteobacteria</taxon>
        <taxon>Alteromonadales</taxon>
        <taxon>Idiomarinaceae</taxon>
        <taxon>Idiomarina</taxon>
    </lineage>
</organism>
<dbReference type="NCBIfam" id="TIGR00681">
    <property type="entry name" value="kdpC"/>
    <property type="match status" value="1"/>
</dbReference>
<dbReference type="PANTHER" id="PTHR30042:SF2">
    <property type="entry name" value="POTASSIUM-TRANSPORTING ATPASE KDPC SUBUNIT"/>
    <property type="match status" value="1"/>
</dbReference>
<evidence type="ECO:0000256" key="9">
    <source>
        <dbReference type="ARBA" id="ARBA00023065"/>
    </source>
</evidence>
<dbReference type="RefSeq" id="WP_110571952.1">
    <property type="nucleotide sequence ID" value="NZ_PIPV01000001.1"/>
</dbReference>
<reference evidence="13" key="1">
    <citation type="journal article" date="2018" name="Front. Microbiol.">
        <title>Genome-Based Analysis Reveals the Taxonomy and Diversity of the Family Idiomarinaceae.</title>
        <authorList>
            <person name="Liu Y."/>
            <person name="Lai Q."/>
            <person name="Shao Z."/>
        </authorList>
    </citation>
    <scope>NUCLEOTIDE SEQUENCE [LARGE SCALE GENOMIC DNA]</scope>
    <source>
        <strain evidence="13">F23</strain>
    </source>
</reference>
<dbReference type="EMBL" id="PIPV01000001">
    <property type="protein sequence ID" value="RUO58035.1"/>
    <property type="molecule type" value="Genomic_DNA"/>
</dbReference>
<evidence type="ECO:0000256" key="8">
    <source>
        <dbReference type="ARBA" id="ARBA00022989"/>
    </source>
</evidence>
<keyword evidence="1 11" id="KW-0813">Transport</keyword>
<gene>
    <name evidence="11" type="primary">kdpC</name>
    <name evidence="12" type="ORF">CWE25_00085</name>
</gene>
<keyword evidence="9 11" id="KW-0406">Ion transport</keyword>
<keyword evidence="4 11" id="KW-0812">Transmembrane</keyword>
<evidence type="ECO:0000256" key="1">
    <source>
        <dbReference type="ARBA" id="ARBA00022448"/>
    </source>
</evidence>
<comment type="subcellular location">
    <subcellularLocation>
        <location evidence="11">Cell membrane</location>
        <topology evidence="11">Single-pass membrane protein</topology>
    </subcellularLocation>
</comment>
<keyword evidence="6 11" id="KW-0067">ATP-binding</keyword>
<evidence type="ECO:0000256" key="6">
    <source>
        <dbReference type="ARBA" id="ARBA00022840"/>
    </source>
</evidence>
<evidence type="ECO:0000313" key="12">
    <source>
        <dbReference type="EMBL" id="RUO58035.1"/>
    </source>
</evidence>
<comment type="function">
    <text evidence="11">Part of the high-affinity ATP-driven potassium transport (or Kdp) system, which catalyzes the hydrolysis of ATP coupled with the electrogenic transport of potassium into the cytoplasm. This subunit acts as a catalytic chaperone that increases the ATP-binding affinity of the ATP-hydrolyzing subunit KdpB by the formation of a transient KdpB/KdpC/ATP ternary complex.</text>
</comment>
<name>A0A432YAM5_9GAMM</name>
<keyword evidence="13" id="KW-1185">Reference proteome</keyword>
<evidence type="ECO:0000256" key="2">
    <source>
        <dbReference type="ARBA" id="ARBA00022475"/>
    </source>
</evidence>
<evidence type="ECO:0000256" key="7">
    <source>
        <dbReference type="ARBA" id="ARBA00022958"/>
    </source>
</evidence>
<dbReference type="GO" id="GO:0005886">
    <property type="term" value="C:plasma membrane"/>
    <property type="evidence" value="ECO:0007669"/>
    <property type="project" value="UniProtKB-SubCell"/>
</dbReference>
<evidence type="ECO:0000256" key="10">
    <source>
        <dbReference type="ARBA" id="ARBA00023136"/>
    </source>
</evidence>
<dbReference type="OrthoDB" id="9788285at2"/>
<evidence type="ECO:0000256" key="3">
    <source>
        <dbReference type="ARBA" id="ARBA00022538"/>
    </source>
</evidence>
<dbReference type="AlphaFoldDB" id="A0A432YAM5"/>
<keyword evidence="10 11" id="KW-0472">Membrane</keyword>
<dbReference type="GO" id="GO:0008556">
    <property type="term" value="F:P-type potassium transmembrane transporter activity"/>
    <property type="evidence" value="ECO:0007669"/>
    <property type="project" value="InterPro"/>
</dbReference>
<accession>A0A432YAM5</accession>
<feature type="transmembrane region" description="Helical" evidence="11">
    <location>
        <begin position="12"/>
        <end position="36"/>
    </location>
</feature>
<dbReference type="PIRSF" id="PIRSF001296">
    <property type="entry name" value="K_ATPase_KdpC"/>
    <property type="match status" value="1"/>
</dbReference>
<keyword evidence="2 11" id="KW-1003">Cell membrane</keyword>
<dbReference type="Pfam" id="PF02669">
    <property type="entry name" value="KdpC"/>
    <property type="match status" value="1"/>
</dbReference>